<accession>M6GFF8</accession>
<dbReference type="Proteomes" id="UP000012128">
    <property type="component" value="Unassembled WGS sequence"/>
</dbReference>
<gene>
    <name evidence="1" type="ORF">LEP1GSC037_0597</name>
</gene>
<dbReference type="EMBL" id="AFLW02000096">
    <property type="protein sequence ID" value="EMM82047.1"/>
    <property type="molecule type" value="Genomic_DNA"/>
</dbReference>
<comment type="caution">
    <text evidence="1">The sequence shown here is derived from an EMBL/GenBank/DDBJ whole genome shotgun (WGS) entry which is preliminary data.</text>
</comment>
<sequence length="46" mass="5283">MYNLQDELIEILYAEDNPQDSELTLRSLKNINLQIKSNTSGMGKKL</sequence>
<dbReference type="AlphaFoldDB" id="M6GFF8"/>
<organism evidence="1 2">
    <name type="scientific">Leptospira interrogans str. 2006001854</name>
    <dbReference type="NCBI Taxonomy" id="1001590"/>
    <lineage>
        <taxon>Bacteria</taxon>
        <taxon>Pseudomonadati</taxon>
        <taxon>Spirochaetota</taxon>
        <taxon>Spirochaetia</taxon>
        <taxon>Leptospirales</taxon>
        <taxon>Leptospiraceae</taxon>
        <taxon>Leptospira</taxon>
    </lineage>
</organism>
<evidence type="ECO:0000313" key="1">
    <source>
        <dbReference type="EMBL" id="EMM82047.1"/>
    </source>
</evidence>
<name>M6GFF8_LEPIR</name>
<proteinExistence type="predicted"/>
<evidence type="ECO:0000313" key="2">
    <source>
        <dbReference type="Proteomes" id="UP000012128"/>
    </source>
</evidence>
<reference evidence="1 2" key="1">
    <citation type="submission" date="2013-01" db="EMBL/GenBank/DDBJ databases">
        <authorList>
            <person name="Harkins D.M."/>
            <person name="Durkin A.S."/>
            <person name="Brinkac L.M."/>
            <person name="Haft D.H."/>
            <person name="Selengut J.D."/>
            <person name="Sanka R."/>
            <person name="DePew J."/>
            <person name="Purushe J."/>
            <person name="Hospenthal D.R."/>
            <person name="Murray C.K."/>
            <person name="Pimentel G."/>
            <person name="Wasfy M."/>
            <person name="Parker T."/>
            <person name="Miller R.S."/>
            <person name="Vinetz J.M."/>
            <person name="Sutton G.G."/>
            <person name="Nierman W.C."/>
            <person name="Fouts D.E."/>
        </authorList>
    </citation>
    <scope>NUCLEOTIDE SEQUENCE [LARGE SCALE GENOMIC DNA]</scope>
    <source>
        <strain evidence="1 2">2006001854</strain>
    </source>
</reference>
<protein>
    <submittedName>
        <fullName evidence="1">Uncharacterized protein</fullName>
    </submittedName>
</protein>